<dbReference type="AlphaFoldDB" id="A0A1M5UJX9"/>
<reference evidence="7 8" key="1">
    <citation type="submission" date="2016-11" db="EMBL/GenBank/DDBJ databases">
        <authorList>
            <person name="Jaros S."/>
            <person name="Januszkiewicz K."/>
            <person name="Wedrychowicz H."/>
        </authorList>
    </citation>
    <scope>NUCLEOTIDE SEQUENCE [LARGE SCALE GENOMIC DNA]</scope>
    <source>
        <strain evidence="7 8">DSM 45627</strain>
    </source>
</reference>
<dbReference type="InterPro" id="IPR013785">
    <property type="entry name" value="Aldolase_TIM"/>
</dbReference>
<sequence>MTTTLETTQRDQLRAGQGFFAALDQSGGSTPKALGEYGIDEDRWSSEAEMFDLVHQMRTRVVTSPAFDGSRVIAAILFEQTMDREVDGVPTGTYLWETKHVVPLLKVDKGLADEADGVQLMKPIDTLDELIERAVRAGMLGTKMRSVIKDANESGIAAIVDQQFEYARRIAAGGLVPILEPEVSIDSPHKAEAEDLLHDRIAERLAELPQDTTIMLKLTIPSQPGRYADLADDPRVLQVVALSGGYDRDEACARLAKEPAMIASFSRALLAGLTDQQSDEEFTAQLERSVEQIYRASVDKQA</sequence>
<evidence type="ECO:0000256" key="2">
    <source>
        <dbReference type="ARBA" id="ARBA00010387"/>
    </source>
</evidence>
<evidence type="ECO:0000256" key="6">
    <source>
        <dbReference type="ARBA" id="ARBA00029799"/>
    </source>
</evidence>
<name>A0A1M5UJX9_9ACTN</name>
<keyword evidence="8" id="KW-1185">Reference proteome</keyword>
<keyword evidence="5" id="KW-0456">Lyase</keyword>
<dbReference type="EMBL" id="FQVU01000009">
    <property type="protein sequence ID" value="SHH63382.1"/>
    <property type="molecule type" value="Genomic_DNA"/>
</dbReference>
<evidence type="ECO:0000313" key="8">
    <source>
        <dbReference type="Proteomes" id="UP000186132"/>
    </source>
</evidence>
<evidence type="ECO:0000313" key="7">
    <source>
        <dbReference type="EMBL" id="SHH63382.1"/>
    </source>
</evidence>
<dbReference type="PANTHER" id="PTHR11627">
    <property type="entry name" value="FRUCTOSE-BISPHOSPHATE ALDOLASE"/>
    <property type="match status" value="1"/>
</dbReference>
<dbReference type="SUPFAM" id="SSF51569">
    <property type="entry name" value="Aldolase"/>
    <property type="match status" value="1"/>
</dbReference>
<evidence type="ECO:0000256" key="1">
    <source>
        <dbReference type="ARBA" id="ARBA00004714"/>
    </source>
</evidence>
<dbReference type="GO" id="GO:0006096">
    <property type="term" value="P:glycolytic process"/>
    <property type="evidence" value="ECO:0007669"/>
    <property type="project" value="UniProtKB-UniPathway"/>
</dbReference>
<dbReference type="OrthoDB" id="9813469at2"/>
<evidence type="ECO:0000256" key="4">
    <source>
        <dbReference type="ARBA" id="ARBA00023152"/>
    </source>
</evidence>
<dbReference type="NCBIfam" id="NF003784">
    <property type="entry name" value="PRK05377.1"/>
    <property type="match status" value="1"/>
</dbReference>
<dbReference type="UniPathway" id="UPA00109">
    <property type="reaction ID" value="UER00183"/>
</dbReference>
<dbReference type="EC" id="4.1.2.13" evidence="3"/>
<proteinExistence type="inferred from homology"/>
<keyword evidence="4" id="KW-0324">Glycolysis</keyword>
<dbReference type="RefSeq" id="WP_073392433.1">
    <property type="nucleotide sequence ID" value="NZ_FQVU01000009.1"/>
</dbReference>
<dbReference type="Pfam" id="PF00274">
    <property type="entry name" value="Glycolytic"/>
    <property type="match status" value="1"/>
</dbReference>
<dbReference type="Gene3D" id="3.20.20.70">
    <property type="entry name" value="Aldolase class I"/>
    <property type="match status" value="1"/>
</dbReference>
<comment type="similarity">
    <text evidence="2">Belongs to the class I fructose-bisphosphate aldolase family.</text>
</comment>
<evidence type="ECO:0000256" key="5">
    <source>
        <dbReference type="ARBA" id="ARBA00023239"/>
    </source>
</evidence>
<dbReference type="Proteomes" id="UP000186132">
    <property type="component" value="Unassembled WGS sequence"/>
</dbReference>
<dbReference type="STRING" id="1206085.SAMN05443575_4226"/>
<organism evidence="7 8">
    <name type="scientific">Jatrophihabitans endophyticus</name>
    <dbReference type="NCBI Taxonomy" id="1206085"/>
    <lineage>
        <taxon>Bacteria</taxon>
        <taxon>Bacillati</taxon>
        <taxon>Actinomycetota</taxon>
        <taxon>Actinomycetes</taxon>
        <taxon>Jatrophihabitantales</taxon>
        <taxon>Jatrophihabitantaceae</taxon>
        <taxon>Jatrophihabitans</taxon>
    </lineage>
</organism>
<dbReference type="GO" id="GO:0004332">
    <property type="term" value="F:fructose-bisphosphate aldolase activity"/>
    <property type="evidence" value="ECO:0007669"/>
    <property type="project" value="UniProtKB-EC"/>
</dbReference>
<accession>A0A1M5UJX9</accession>
<comment type="pathway">
    <text evidence="1">Carbohydrate degradation; glycolysis; D-glyceraldehyde 3-phosphate and glycerone phosphate from D-glucose: step 4/4.</text>
</comment>
<protein>
    <recommendedName>
        <fullName evidence="3">fructose-bisphosphate aldolase</fullName>
        <ecNumber evidence="3">4.1.2.13</ecNumber>
    </recommendedName>
    <alternativeName>
        <fullName evidence="6">Fructose-bisphosphate aldolase class I</fullName>
    </alternativeName>
</protein>
<dbReference type="InterPro" id="IPR000741">
    <property type="entry name" value="FBA_I"/>
</dbReference>
<gene>
    <name evidence="7" type="ORF">SAMN05443575_4226</name>
</gene>
<evidence type="ECO:0000256" key="3">
    <source>
        <dbReference type="ARBA" id="ARBA00013068"/>
    </source>
</evidence>